<gene>
    <name evidence="2" type="ORF">GDO81_008209</name>
</gene>
<keyword evidence="3" id="KW-1185">Reference proteome</keyword>
<organism evidence="2 3">
    <name type="scientific">Engystomops pustulosus</name>
    <name type="common">Tungara frog</name>
    <name type="synonym">Physalaemus pustulosus</name>
    <dbReference type="NCBI Taxonomy" id="76066"/>
    <lineage>
        <taxon>Eukaryota</taxon>
        <taxon>Metazoa</taxon>
        <taxon>Chordata</taxon>
        <taxon>Craniata</taxon>
        <taxon>Vertebrata</taxon>
        <taxon>Euteleostomi</taxon>
        <taxon>Amphibia</taxon>
        <taxon>Batrachia</taxon>
        <taxon>Anura</taxon>
        <taxon>Neobatrachia</taxon>
        <taxon>Hyloidea</taxon>
        <taxon>Leptodactylidae</taxon>
        <taxon>Leiuperinae</taxon>
        <taxon>Engystomops</taxon>
    </lineage>
</organism>
<dbReference type="Proteomes" id="UP000824782">
    <property type="component" value="Unassembled WGS sequence"/>
</dbReference>
<dbReference type="EMBL" id="WNYA01000003">
    <property type="protein sequence ID" value="KAG8582878.1"/>
    <property type="molecule type" value="Genomic_DNA"/>
</dbReference>
<feature type="transmembrane region" description="Helical" evidence="1">
    <location>
        <begin position="80"/>
        <end position="104"/>
    </location>
</feature>
<name>A0AAV7CEW2_ENGPU</name>
<proteinExistence type="predicted"/>
<evidence type="ECO:0000313" key="2">
    <source>
        <dbReference type="EMBL" id="KAG8582878.1"/>
    </source>
</evidence>
<keyword evidence="1" id="KW-0472">Membrane</keyword>
<accession>A0AAV7CEW2</accession>
<protein>
    <recommendedName>
        <fullName evidence="4">Interferon/interleukin receptor domain-containing protein</fullName>
    </recommendedName>
</protein>
<sequence length="219" mass="24730">MLYGIKYANTNYQKKVSFIIRIFASSKLIKTENTEETKWNITNLAPGNYCISVSMMFGEITSLPSPNKCVEIKGIIIDKVYMGSILAVVASVVIVALLAFYLVLYRDVLHPKTPLPSNLILHINKLNPCDYVSDADVVVPPLFEGMDFSEHILAFDKNFNKHPKVKRYVSTEIRRKDYVNCRQKGVNESIPGKMLLLFSEAWGLHTGIHPLKFLCSNTA</sequence>
<evidence type="ECO:0000256" key="1">
    <source>
        <dbReference type="SAM" id="Phobius"/>
    </source>
</evidence>
<comment type="caution">
    <text evidence="2">The sequence shown here is derived from an EMBL/GenBank/DDBJ whole genome shotgun (WGS) entry which is preliminary data.</text>
</comment>
<reference evidence="2" key="1">
    <citation type="thesis" date="2020" institute="ProQuest LLC" country="789 East Eisenhower Parkway, Ann Arbor, MI, USA">
        <title>Comparative Genomics and Chromosome Evolution.</title>
        <authorList>
            <person name="Mudd A.B."/>
        </authorList>
    </citation>
    <scope>NUCLEOTIDE SEQUENCE</scope>
    <source>
        <strain evidence="2">237g6f4</strain>
        <tissue evidence="2">Blood</tissue>
    </source>
</reference>
<dbReference type="AlphaFoldDB" id="A0AAV7CEW2"/>
<keyword evidence="1" id="KW-0812">Transmembrane</keyword>
<keyword evidence="1" id="KW-1133">Transmembrane helix</keyword>
<evidence type="ECO:0000313" key="3">
    <source>
        <dbReference type="Proteomes" id="UP000824782"/>
    </source>
</evidence>
<evidence type="ECO:0008006" key="4">
    <source>
        <dbReference type="Google" id="ProtNLM"/>
    </source>
</evidence>